<dbReference type="AlphaFoldDB" id="A0A7E5W6T9"/>
<dbReference type="KEGG" id="tnl:113499954"/>
<dbReference type="RefSeq" id="XP_026736365.1">
    <property type="nucleotide sequence ID" value="XM_026880564.1"/>
</dbReference>
<dbReference type="Proteomes" id="UP000322000">
    <property type="component" value="Chromosome 13"/>
</dbReference>
<gene>
    <name evidence="2" type="primary">LOC113499954</name>
</gene>
<dbReference type="PANTHER" id="PTHR37162">
    <property type="entry name" value="HAT FAMILY DIMERISATION DOMAINCONTAINING PROTEIN-RELATED"/>
    <property type="match status" value="1"/>
</dbReference>
<evidence type="ECO:0000313" key="1">
    <source>
        <dbReference type="Proteomes" id="UP000322000"/>
    </source>
</evidence>
<dbReference type="GeneID" id="113499954"/>
<keyword evidence="1" id="KW-1185">Reference proteome</keyword>
<name>A0A7E5W6T9_TRINI</name>
<evidence type="ECO:0000313" key="2">
    <source>
        <dbReference type="RefSeq" id="XP_026736365.1"/>
    </source>
</evidence>
<dbReference type="PANTHER" id="PTHR37162:SF1">
    <property type="entry name" value="BED-TYPE DOMAIN-CONTAINING PROTEIN"/>
    <property type="match status" value="1"/>
</dbReference>
<dbReference type="InterPro" id="IPR012337">
    <property type="entry name" value="RNaseH-like_sf"/>
</dbReference>
<protein>
    <submittedName>
        <fullName evidence="2">Uncharacterized protein LOC113499954</fullName>
    </submittedName>
</protein>
<dbReference type="SUPFAM" id="SSF53098">
    <property type="entry name" value="Ribonuclease H-like"/>
    <property type="match status" value="1"/>
</dbReference>
<sequence length="233" mass="26472">MEHLPQLMQAVCPDSKIAKEIKCSSTKTHDIIDHIIGKESFNNLCEDLGQTKFSLITDESTDLSTTKHLCLVVRYAKMNRIKDCFLALIPLEEANAPTLFEHIVIFFRSNNIPYKDNLIGFASDGANVMMGRNNSVVTLLQNEIPNIFILKCACHSLHLCASYACAQLPRFIEDLVRDIYNYFSSSPKRVAEFKNFQIFCNLKVHKLLHPSPTRWLSVHAAVKRILEQLSLCS</sequence>
<dbReference type="InParanoid" id="A0A7E5W6T9"/>
<reference evidence="2" key="1">
    <citation type="submission" date="2025-08" db="UniProtKB">
        <authorList>
            <consortium name="RefSeq"/>
        </authorList>
    </citation>
    <scope>IDENTIFICATION</scope>
</reference>
<dbReference type="OrthoDB" id="6159421at2759"/>
<organism evidence="1 2">
    <name type="scientific">Trichoplusia ni</name>
    <name type="common">Cabbage looper</name>
    <dbReference type="NCBI Taxonomy" id="7111"/>
    <lineage>
        <taxon>Eukaryota</taxon>
        <taxon>Metazoa</taxon>
        <taxon>Ecdysozoa</taxon>
        <taxon>Arthropoda</taxon>
        <taxon>Hexapoda</taxon>
        <taxon>Insecta</taxon>
        <taxon>Pterygota</taxon>
        <taxon>Neoptera</taxon>
        <taxon>Endopterygota</taxon>
        <taxon>Lepidoptera</taxon>
        <taxon>Glossata</taxon>
        <taxon>Ditrysia</taxon>
        <taxon>Noctuoidea</taxon>
        <taxon>Noctuidae</taxon>
        <taxon>Plusiinae</taxon>
        <taxon>Trichoplusia</taxon>
    </lineage>
</organism>
<accession>A0A7E5W6T9</accession>
<proteinExistence type="predicted"/>